<dbReference type="Gene3D" id="1.25.40.10">
    <property type="entry name" value="Tetratricopeptide repeat domain"/>
    <property type="match status" value="3"/>
</dbReference>
<dbReference type="Pfam" id="PF12770">
    <property type="entry name" value="CHAT"/>
    <property type="match status" value="1"/>
</dbReference>
<gene>
    <name evidence="2" type="ORF">GGX14DRAFT_372418</name>
</gene>
<evidence type="ECO:0000313" key="2">
    <source>
        <dbReference type="EMBL" id="KAJ7200141.1"/>
    </source>
</evidence>
<dbReference type="EMBL" id="JARJCW010000064">
    <property type="protein sequence ID" value="KAJ7200141.1"/>
    <property type="molecule type" value="Genomic_DNA"/>
</dbReference>
<dbReference type="Pfam" id="PF13374">
    <property type="entry name" value="TPR_10"/>
    <property type="match status" value="1"/>
</dbReference>
<accession>A0AAD6V5B3</accession>
<dbReference type="Proteomes" id="UP001219525">
    <property type="component" value="Unassembled WGS sequence"/>
</dbReference>
<dbReference type="SUPFAM" id="SSF81901">
    <property type="entry name" value="HCP-like"/>
    <property type="match status" value="1"/>
</dbReference>
<evidence type="ECO:0000259" key="1">
    <source>
        <dbReference type="Pfam" id="PF12770"/>
    </source>
</evidence>
<dbReference type="InterPro" id="IPR011990">
    <property type="entry name" value="TPR-like_helical_dom_sf"/>
</dbReference>
<protein>
    <submittedName>
        <fullName evidence="2">CHAT domain-containing protein</fullName>
    </submittedName>
</protein>
<dbReference type="PANTHER" id="PTHR19959">
    <property type="entry name" value="KINESIN LIGHT CHAIN"/>
    <property type="match status" value="1"/>
</dbReference>
<evidence type="ECO:0000313" key="3">
    <source>
        <dbReference type="Proteomes" id="UP001219525"/>
    </source>
</evidence>
<dbReference type="InterPro" id="IPR024983">
    <property type="entry name" value="CHAT_dom"/>
</dbReference>
<feature type="domain" description="CHAT" evidence="1">
    <location>
        <begin position="702"/>
        <end position="975"/>
    </location>
</feature>
<dbReference type="AlphaFoldDB" id="A0AAD6V5B3"/>
<dbReference type="PANTHER" id="PTHR19959:SF119">
    <property type="entry name" value="FUNGAL LIPASE-LIKE DOMAIN-CONTAINING PROTEIN"/>
    <property type="match status" value="1"/>
</dbReference>
<dbReference type="SUPFAM" id="SSF48452">
    <property type="entry name" value="TPR-like"/>
    <property type="match status" value="1"/>
</dbReference>
<reference evidence="2" key="1">
    <citation type="submission" date="2023-03" db="EMBL/GenBank/DDBJ databases">
        <title>Massive genome expansion in bonnet fungi (Mycena s.s.) driven by repeated elements and novel gene families across ecological guilds.</title>
        <authorList>
            <consortium name="Lawrence Berkeley National Laboratory"/>
            <person name="Harder C.B."/>
            <person name="Miyauchi S."/>
            <person name="Viragh M."/>
            <person name="Kuo A."/>
            <person name="Thoen E."/>
            <person name="Andreopoulos B."/>
            <person name="Lu D."/>
            <person name="Skrede I."/>
            <person name="Drula E."/>
            <person name="Henrissat B."/>
            <person name="Morin E."/>
            <person name="Kohler A."/>
            <person name="Barry K."/>
            <person name="LaButti K."/>
            <person name="Morin E."/>
            <person name="Salamov A."/>
            <person name="Lipzen A."/>
            <person name="Mereny Z."/>
            <person name="Hegedus B."/>
            <person name="Baldrian P."/>
            <person name="Stursova M."/>
            <person name="Weitz H."/>
            <person name="Taylor A."/>
            <person name="Grigoriev I.V."/>
            <person name="Nagy L.G."/>
            <person name="Martin F."/>
            <person name="Kauserud H."/>
        </authorList>
    </citation>
    <scope>NUCLEOTIDE SEQUENCE</scope>
    <source>
        <strain evidence="2">9144</strain>
    </source>
</reference>
<comment type="caution">
    <text evidence="2">The sequence shown here is derived from an EMBL/GenBank/DDBJ whole genome shotgun (WGS) entry which is preliminary data.</text>
</comment>
<name>A0AAD6V5B3_9AGAR</name>
<keyword evidence="3" id="KW-1185">Reference proteome</keyword>
<organism evidence="2 3">
    <name type="scientific">Mycena pura</name>
    <dbReference type="NCBI Taxonomy" id="153505"/>
    <lineage>
        <taxon>Eukaryota</taxon>
        <taxon>Fungi</taxon>
        <taxon>Dikarya</taxon>
        <taxon>Basidiomycota</taxon>
        <taxon>Agaricomycotina</taxon>
        <taxon>Agaricomycetes</taxon>
        <taxon>Agaricomycetidae</taxon>
        <taxon>Agaricales</taxon>
        <taxon>Marasmiineae</taxon>
        <taxon>Mycenaceae</taxon>
        <taxon>Mycena</taxon>
    </lineage>
</organism>
<proteinExistence type="predicted"/>
<sequence>MNRTPQGNRYKVWRLQNLGVSYGERYKKLGDVKDLEAGLQCDKASIELTAEDDPHRAQRLHNLAFSYKERYERLGELEDLEAALRYNQEAVDHTPEGDPERAGRLLNLGVSYSLRYQRLGDLKDLDGALQYFEASIALTPEKHPDQVLCLQNLAVSYTQRYQRLDDLKDLEAALQYHSTTLDLTPEDHPNKAERLWNLSISYNYQYQRLGDLKDLQKTLHYRQTAVGLTPTGHPDRAQYLMGLGGSYSHRYQMLGDLKDAEMCFLYVQTAMELMPEDHPKRLQCLQGLSVSHTHLYQRLGDLNDLEAALQYDLAAVNLTPEDHADKARNLYNLALSYTHRYERLENLEDLEAALRYGQAAINLIPQDHPDKSQHLQNIAVCHTSRYQRLGDPRDHEAALHYGQIALKIVPEDHPYRGLYLQNLALAYIDQYKIFKEPSVLKLIHSYFEDSLGLMTSATDISWQHLMKWVSFATEFCPEDAVTAFRGAFHLLPQIVWIGHSITTRHDAVRRLDIAQLTSTATRTCISLADFESAVEIMEQGVGTIYQQMLQLKTPVDELPFDSEQAQALQQLSVKLYTQGSDPSMNLVIQRNDLIKQIRKQPGFELFLRPKPYDVLCKAAQGGPIVILNSHKDGCDAIIILDPTSDPVHVAFPNVTVNLLVSHRVMLDKLLGHKARGSSASTRLFGYPEGFLSATEQYKNMLLWLWNNIVDPVYQALKLVSNIHNVSKHRLWWLPTGAFAGLPLHACPPEDQSDRFIHSYTATLGSLLEAYAKKPKGNSYKLGVVGVMQTDSRGTNYLKGVEQEVDTISYAVGSLNVNCLKGKQATVDAVKKQLQTCSWLHLACHGKQDLIKPTKSHLLLYGGNLELGTILQMPLSNAEVVFLAACQTAMGDSKLVNESFHLGGGFIAAGFQGAIGTLWSMADEDGPLVAKLFYSHLFRSDHHPQASEAAKALDNAIKELKKTVSYERWIPFIHIGI</sequence>